<reference evidence="4" key="1">
    <citation type="submission" date="2025-05" db="UniProtKB">
        <authorList>
            <consortium name="RefSeq"/>
        </authorList>
    </citation>
    <scope>NUCLEOTIDE SEQUENCE [LARGE SCALE GENOMIC DNA]</scope>
</reference>
<evidence type="ECO:0000256" key="2">
    <source>
        <dbReference type="SAM" id="MobiDB-lite"/>
    </source>
</evidence>
<evidence type="ECO:0000313" key="4">
    <source>
        <dbReference type="Proteomes" id="UP001652628"/>
    </source>
</evidence>
<feature type="chain" id="PRO_5046449973" evidence="3">
    <location>
        <begin position="19"/>
        <end position="182"/>
    </location>
</feature>
<evidence type="ECO:0000256" key="3">
    <source>
        <dbReference type="SAM" id="SignalP"/>
    </source>
</evidence>
<feature type="signal peptide" evidence="3">
    <location>
        <begin position="1"/>
        <end position="18"/>
    </location>
</feature>
<name>A0AB39ZV13_DROSZ</name>
<feature type="compositionally biased region" description="Polar residues" evidence="2">
    <location>
        <begin position="90"/>
        <end position="101"/>
    </location>
</feature>
<evidence type="ECO:0000313" key="5">
    <source>
        <dbReference type="RefSeq" id="XP_016943571.3"/>
    </source>
</evidence>
<dbReference type="Proteomes" id="UP001652628">
    <property type="component" value="Chromosome 2L"/>
</dbReference>
<keyword evidence="1" id="KW-0175">Coiled coil</keyword>
<organism evidence="4 5">
    <name type="scientific">Drosophila suzukii</name>
    <name type="common">Spotted-wing drosophila fruit fly</name>
    <dbReference type="NCBI Taxonomy" id="28584"/>
    <lineage>
        <taxon>Eukaryota</taxon>
        <taxon>Metazoa</taxon>
        <taxon>Ecdysozoa</taxon>
        <taxon>Arthropoda</taxon>
        <taxon>Hexapoda</taxon>
        <taxon>Insecta</taxon>
        <taxon>Pterygota</taxon>
        <taxon>Neoptera</taxon>
        <taxon>Endopterygota</taxon>
        <taxon>Diptera</taxon>
        <taxon>Brachycera</taxon>
        <taxon>Muscomorpha</taxon>
        <taxon>Ephydroidea</taxon>
        <taxon>Drosophilidae</taxon>
        <taxon>Drosophila</taxon>
        <taxon>Sophophora</taxon>
    </lineage>
</organism>
<dbReference type="GeneID" id="108019964"/>
<keyword evidence="4" id="KW-1185">Reference proteome</keyword>
<reference evidence="5" key="2">
    <citation type="submission" date="2025-08" db="UniProtKB">
        <authorList>
            <consortium name="RefSeq"/>
        </authorList>
    </citation>
    <scope>IDENTIFICATION</scope>
</reference>
<accession>A0AB39ZV13</accession>
<sequence length="182" mass="20670">MEIVVLAAILLMSQGIQSQENVSWDQLRKLNDVVTDRLKESLQKARLAECSSTLMMLQQAVELPISQLANKIESLNIFNRSRRDEDFVGSTGSPASLNGTLSKEEPGLRQGNPAGKDKNFEKRVLNLLRKLGIYDNFTTRVFNAIFSDEKQLKKLKKKLDELGKQEKSADQDDLWSFVHELF</sequence>
<gene>
    <name evidence="5" type="primary">LOC108019964</name>
</gene>
<protein>
    <submittedName>
        <fullName evidence="5">Uncharacterized protein</fullName>
    </submittedName>
</protein>
<dbReference type="RefSeq" id="XP_016943571.3">
    <property type="nucleotide sequence ID" value="XM_017088082.4"/>
</dbReference>
<proteinExistence type="predicted"/>
<evidence type="ECO:0000256" key="1">
    <source>
        <dbReference type="SAM" id="Coils"/>
    </source>
</evidence>
<dbReference type="AlphaFoldDB" id="A0AB39ZV13"/>
<feature type="coiled-coil region" evidence="1">
    <location>
        <begin position="145"/>
        <end position="172"/>
    </location>
</feature>
<feature type="region of interest" description="Disordered" evidence="2">
    <location>
        <begin position="86"/>
        <end position="116"/>
    </location>
</feature>
<keyword evidence="3" id="KW-0732">Signal</keyword>